<dbReference type="Gene3D" id="1.10.10.10">
    <property type="entry name" value="Winged helix-like DNA-binding domain superfamily/Winged helix DNA-binding domain"/>
    <property type="match status" value="1"/>
</dbReference>
<evidence type="ECO:0000256" key="2">
    <source>
        <dbReference type="ARBA" id="ARBA00022898"/>
    </source>
</evidence>
<reference evidence="7 8" key="1">
    <citation type="submission" date="2023-07" db="EMBL/GenBank/DDBJ databases">
        <title>Sorghum-associated microbial communities from plants grown in Nebraska, USA.</title>
        <authorList>
            <person name="Schachtman D."/>
        </authorList>
    </citation>
    <scope>NUCLEOTIDE SEQUENCE [LARGE SCALE GENOMIC DNA]</scope>
    <source>
        <strain evidence="7 8">BE314</strain>
    </source>
</reference>
<feature type="domain" description="HTH gntR-type" evidence="6">
    <location>
        <begin position="15"/>
        <end position="83"/>
    </location>
</feature>
<dbReference type="InterPro" id="IPR015424">
    <property type="entry name" value="PyrdxlP-dep_Trfase"/>
</dbReference>
<keyword evidence="3" id="KW-0805">Transcription regulation</keyword>
<dbReference type="Proteomes" id="UP001180453">
    <property type="component" value="Unassembled WGS sequence"/>
</dbReference>
<keyword evidence="8" id="KW-1185">Reference proteome</keyword>
<keyword evidence="4" id="KW-0238">DNA-binding</keyword>
<evidence type="ECO:0000259" key="6">
    <source>
        <dbReference type="PROSITE" id="PS50949"/>
    </source>
</evidence>
<keyword evidence="2" id="KW-0663">Pyridoxal phosphate</keyword>
<dbReference type="GO" id="GO:0008483">
    <property type="term" value="F:transaminase activity"/>
    <property type="evidence" value="ECO:0007669"/>
    <property type="project" value="UniProtKB-KW"/>
</dbReference>
<sequence length="485" mass="51601">MDPSLELDLQLAARGSRLASLHAALREAIASGRLAPGLRLPASRELAAQAGVSRNTAVAAYELLASEGWLESRGAAGSFVAELPRAAVAVSDRASVAPWADSRWLRGDGGGWPALLVGGPAPAYHFKTGMPEVASFPFEVLRRLQTRALQHLAREPARYPEAQGLQALREAIAGHVSSSRAVACTAEDVVITAGAQQAFDLIARVLVTPGQTVAAVENPGYPPLRLALLGAGARLAPVPLDAEGLVVDALPDAARIVCVTPSHQSPLGMAMSMARRRDLLNWAAARQAVVIEDDYDGEFRFTSRPLDALKTLDRDGRVFYVGTLSKSMLPALRLGYVVTPAWAREALLAAKHAAGFGTPALMQAAVADFITEGHLLRHVRRMRSEYAERRRVLEQMIQRHLGERAAVYPAIAGLHLAVALRDVDADELTRRAWAAGVGVEPLSRYWLDGGAGKGGVQGLVLGYGSITAARIPEAVKRLAKALGTL</sequence>
<dbReference type="PANTHER" id="PTHR46577">
    <property type="entry name" value="HTH-TYPE TRANSCRIPTIONAL REGULATORY PROTEIN GABR"/>
    <property type="match status" value="1"/>
</dbReference>
<comment type="caution">
    <text evidence="7">The sequence shown here is derived from an EMBL/GenBank/DDBJ whole genome shotgun (WGS) entry which is preliminary data.</text>
</comment>
<evidence type="ECO:0000313" key="8">
    <source>
        <dbReference type="Proteomes" id="UP001180453"/>
    </source>
</evidence>
<organism evidence="7 8">
    <name type="scientific">Roseateles saccharophilus</name>
    <name type="common">Pseudomonas saccharophila</name>
    <dbReference type="NCBI Taxonomy" id="304"/>
    <lineage>
        <taxon>Bacteria</taxon>
        <taxon>Pseudomonadati</taxon>
        <taxon>Pseudomonadota</taxon>
        <taxon>Betaproteobacteria</taxon>
        <taxon>Burkholderiales</taxon>
        <taxon>Sphaerotilaceae</taxon>
        <taxon>Roseateles</taxon>
    </lineage>
</organism>
<proteinExistence type="inferred from homology"/>
<dbReference type="PANTHER" id="PTHR46577:SF1">
    <property type="entry name" value="HTH-TYPE TRANSCRIPTIONAL REGULATORY PROTEIN GABR"/>
    <property type="match status" value="1"/>
</dbReference>
<accession>A0ABU1YKV2</accession>
<dbReference type="CDD" id="cd07377">
    <property type="entry name" value="WHTH_GntR"/>
    <property type="match status" value="1"/>
</dbReference>
<evidence type="ECO:0000256" key="4">
    <source>
        <dbReference type="ARBA" id="ARBA00023125"/>
    </source>
</evidence>
<evidence type="ECO:0000256" key="5">
    <source>
        <dbReference type="ARBA" id="ARBA00023163"/>
    </source>
</evidence>
<dbReference type="SUPFAM" id="SSF53383">
    <property type="entry name" value="PLP-dependent transferases"/>
    <property type="match status" value="1"/>
</dbReference>
<dbReference type="PRINTS" id="PR00035">
    <property type="entry name" value="HTHGNTR"/>
</dbReference>
<dbReference type="InterPro" id="IPR036390">
    <property type="entry name" value="WH_DNA-bd_sf"/>
</dbReference>
<dbReference type="CDD" id="cd00609">
    <property type="entry name" value="AAT_like"/>
    <property type="match status" value="1"/>
</dbReference>
<dbReference type="RefSeq" id="WP_310263963.1">
    <property type="nucleotide sequence ID" value="NZ_JAVDXU010000001.1"/>
</dbReference>
<evidence type="ECO:0000313" key="7">
    <source>
        <dbReference type="EMBL" id="MDR7269353.1"/>
    </source>
</evidence>
<name>A0ABU1YKV2_ROSSA</name>
<dbReference type="InterPro" id="IPR036388">
    <property type="entry name" value="WH-like_DNA-bd_sf"/>
</dbReference>
<dbReference type="EMBL" id="JAVDXU010000001">
    <property type="protein sequence ID" value="MDR7269353.1"/>
    <property type="molecule type" value="Genomic_DNA"/>
</dbReference>
<keyword evidence="7" id="KW-0808">Transferase</keyword>
<dbReference type="InterPro" id="IPR004839">
    <property type="entry name" value="Aminotransferase_I/II_large"/>
</dbReference>
<dbReference type="Gene3D" id="3.40.640.10">
    <property type="entry name" value="Type I PLP-dependent aspartate aminotransferase-like (Major domain)"/>
    <property type="match status" value="1"/>
</dbReference>
<keyword evidence="5" id="KW-0804">Transcription</keyword>
<keyword evidence="7" id="KW-0032">Aminotransferase</keyword>
<dbReference type="PROSITE" id="PS50949">
    <property type="entry name" value="HTH_GNTR"/>
    <property type="match status" value="1"/>
</dbReference>
<dbReference type="InterPro" id="IPR051446">
    <property type="entry name" value="HTH_trans_reg/aminotransferase"/>
</dbReference>
<dbReference type="Pfam" id="PF00392">
    <property type="entry name" value="GntR"/>
    <property type="match status" value="1"/>
</dbReference>
<evidence type="ECO:0000256" key="3">
    <source>
        <dbReference type="ARBA" id="ARBA00023015"/>
    </source>
</evidence>
<dbReference type="SMART" id="SM00345">
    <property type="entry name" value="HTH_GNTR"/>
    <property type="match status" value="1"/>
</dbReference>
<dbReference type="InterPro" id="IPR000524">
    <property type="entry name" value="Tscrpt_reg_HTH_GntR"/>
</dbReference>
<comment type="similarity">
    <text evidence="1">In the C-terminal section; belongs to the class-I pyridoxal-phosphate-dependent aminotransferase family.</text>
</comment>
<protein>
    <submittedName>
        <fullName evidence="7">GntR family transcriptional regulator/MocR family aminotransferase</fullName>
    </submittedName>
</protein>
<gene>
    <name evidence="7" type="ORF">J2X20_001982</name>
</gene>
<evidence type="ECO:0000256" key="1">
    <source>
        <dbReference type="ARBA" id="ARBA00005384"/>
    </source>
</evidence>
<dbReference type="Pfam" id="PF00155">
    <property type="entry name" value="Aminotran_1_2"/>
    <property type="match status" value="1"/>
</dbReference>
<dbReference type="SUPFAM" id="SSF46785">
    <property type="entry name" value="Winged helix' DNA-binding domain"/>
    <property type="match status" value="1"/>
</dbReference>
<dbReference type="InterPro" id="IPR015421">
    <property type="entry name" value="PyrdxlP-dep_Trfase_major"/>
</dbReference>